<name>A0A6J6CN54_9ZZZZ</name>
<dbReference type="Gene3D" id="3.40.50.450">
    <property type="match status" value="1"/>
</dbReference>
<reference evidence="3" key="1">
    <citation type="submission" date="2020-05" db="EMBL/GenBank/DDBJ databases">
        <authorList>
            <person name="Chiriac C."/>
            <person name="Salcher M."/>
            <person name="Ghai R."/>
            <person name="Kavagutti S V."/>
        </authorList>
    </citation>
    <scope>NUCLEOTIDE SEQUENCE</scope>
</reference>
<gene>
    <name evidence="3" type="ORF">UFOPK1541_00380</name>
</gene>
<dbReference type="PANTHER" id="PTHR43022">
    <property type="entry name" value="PROTEIN SMF"/>
    <property type="match status" value="1"/>
</dbReference>
<feature type="domain" description="Smf/DprA SLOG" evidence="2">
    <location>
        <begin position="72"/>
        <end position="281"/>
    </location>
</feature>
<dbReference type="AlphaFoldDB" id="A0A6J6CN54"/>
<accession>A0A6J6CN54</accession>
<protein>
    <submittedName>
        <fullName evidence="3">Unannotated protein</fullName>
    </submittedName>
</protein>
<dbReference type="SUPFAM" id="SSF102405">
    <property type="entry name" value="MCP/YpsA-like"/>
    <property type="match status" value="1"/>
</dbReference>
<evidence type="ECO:0000256" key="1">
    <source>
        <dbReference type="ARBA" id="ARBA00006525"/>
    </source>
</evidence>
<dbReference type="InterPro" id="IPR057666">
    <property type="entry name" value="DrpA_SLOG"/>
</dbReference>
<dbReference type="NCBIfam" id="TIGR00732">
    <property type="entry name" value="dprA"/>
    <property type="match status" value="1"/>
</dbReference>
<dbReference type="Pfam" id="PF02481">
    <property type="entry name" value="DNA_processg_A"/>
    <property type="match status" value="1"/>
</dbReference>
<evidence type="ECO:0000259" key="2">
    <source>
        <dbReference type="Pfam" id="PF02481"/>
    </source>
</evidence>
<comment type="similarity">
    <text evidence="1">Belongs to the DprA/Smf family.</text>
</comment>
<dbReference type="InterPro" id="IPR003488">
    <property type="entry name" value="DprA"/>
</dbReference>
<dbReference type="GO" id="GO:0009294">
    <property type="term" value="P:DNA-mediated transformation"/>
    <property type="evidence" value="ECO:0007669"/>
    <property type="project" value="InterPro"/>
</dbReference>
<sequence>MKELQARLALFSAIEGGHVFWSQEISSSGAEYVYKKLSTGGYDQVKFAKTIDRLRATNTSAIAKSIEIAGAQFITPAMEQWPSQLNELVAVPIGLVVKGNIEVLKERGLAIVGTRNPTPYGVRNAGDFAAGFVDREWTIISGGAYGIDSAAHKGALIAEGSTVAVLAAGIDVAYPAGNARLFAEICENGALVSEVLPGAHAIPSRFLTRNRIIAALSQATLVVEAAFRSGSLRTARDAAELMRPVMAIPGPISAPTSEGCHRLIGERSAELVTSVADAIELISTL</sequence>
<dbReference type="PANTHER" id="PTHR43022:SF1">
    <property type="entry name" value="PROTEIN SMF"/>
    <property type="match status" value="1"/>
</dbReference>
<evidence type="ECO:0000313" key="3">
    <source>
        <dbReference type="EMBL" id="CAB4552951.1"/>
    </source>
</evidence>
<dbReference type="EMBL" id="CAEZTA010000031">
    <property type="protein sequence ID" value="CAB4552951.1"/>
    <property type="molecule type" value="Genomic_DNA"/>
</dbReference>
<organism evidence="3">
    <name type="scientific">freshwater metagenome</name>
    <dbReference type="NCBI Taxonomy" id="449393"/>
    <lineage>
        <taxon>unclassified sequences</taxon>
        <taxon>metagenomes</taxon>
        <taxon>ecological metagenomes</taxon>
    </lineage>
</organism>
<proteinExistence type="inferred from homology"/>